<feature type="region of interest" description="Disordered" evidence="2">
    <location>
        <begin position="446"/>
        <end position="521"/>
    </location>
</feature>
<keyword evidence="1" id="KW-0238">DNA-binding</keyword>
<reference evidence="4" key="1">
    <citation type="submission" date="2024-07" db="EMBL/GenBank/DDBJ databases">
        <authorList>
            <person name="Yu S.T."/>
        </authorList>
    </citation>
    <scope>NUCLEOTIDE SEQUENCE</scope>
    <source>
        <strain evidence="4">R08</strain>
    </source>
</reference>
<dbReference type="InterPro" id="IPR010095">
    <property type="entry name" value="Cas12f1-like_TNB"/>
</dbReference>
<dbReference type="Pfam" id="PF07282">
    <property type="entry name" value="Cas12f1-like_TNB"/>
    <property type="match status" value="1"/>
</dbReference>
<evidence type="ECO:0000256" key="1">
    <source>
        <dbReference type="ARBA" id="ARBA00023125"/>
    </source>
</evidence>
<protein>
    <submittedName>
        <fullName evidence="4">Zinc ribbon domain-containing protein</fullName>
    </submittedName>
</protein>
<dbReference type="AlphaFoldDB" id="A0AB39MB65"/>
<evidence type="ECO:0000259" key="3">
    <source>
        <dbReference type="Pfam" id="PF07282"/>
    </source>
</evidence>
<feature type="compositionally biased region" description="Basic residues" evidence="2">
    <location>
        <begin position="453"/>
        <end position="464"/>
    </location>
</feature>
<feature type="compositionally biased region" description="Polar residues" evidence="2">
    <location>
        <begin position="344"/>
        <end position="353"/>
    </location>
</feature>
<organism evidence="4">
    <name type="scientific">Streptomyces sp. R08</name>
    <dbReference type="NCBI Taxonomy" id="3238624"/>
    <lineage>
        <taxon>Bacteria</taxon>
        <taxon>Bacillati</taxon>
        <taxon>Actinomycetota</taxon>
        <taxon>Actinomycetes</taxon>
        <taxon>Kitasatosporales</taxon>
        <taxon>Streptomycetaceae</taxon>
        <taxon>Streptomyces</taxon>
    </lineage>
</organism>
<dbReference type="RefSeq" id="WP_369189122.1">
    <property type="nucleotide sequence ID" value="NZ_CP163431.1"/>
</dbReference>
<name>A0AB39MB65_9ACTN</name>
<accession>A0AB39MB65</accession>
<evidence type="ECO:0000313" key="4">
    <source>
        <dbReference type="EMBL" id="XDQ03157.1"/>
    </source>
</evidence>
<feature type="domain" description="Cas12f1-like TNB" evidence="3">
    <location>
        <begin position="362"/>
        <end position="416"/>
    </location>
</feature>
<feature type="region of interest" description="Disordered" evidence="2">
    <location>
        <begin position="334"/>
        <end position="353"/>
    </location>
</feature>
<proteinExistence type="predicted"/>
<evidence type="ECO:0000256" key="2">
    <source>
        <dbReference type="SAM" id="MobiDB-lite"/>
    </source>
</evidence>
<sequence>MSPSGGGEKSRVLTAVVPVWLNRAEHERAHQACHASALLWNRVVAWVRGEWAEGRSPGREDMRRYVTALPSEDRPLHAHTSQAVAYDLADVIATARTNKAKGMRGVRLPWRKKAYRPLVFSARSGWRVTRDGELALSLGRGRERIVLPVPEFTDRNGELVTPDRWGEMKLCWDAGDRRWALHISHHLPADGLTDAHVGDDFCARTRVVTVAIDEGIINPMTLAARTPDGAYEVTVINGRTARAIKRERNKKHAQLQSRLSRCREGSGRHRRLMAAKGKLASRTKRRLRDFNHQVTAKADRFVRQVTAQYEEAAPDGMRVVVRLVVGDVRGIERDTAKKRRASRSTRQQLSQWERGTQERQLAYKTGLKVRHISEVNSSQTCPYCLTRRKTRGRRYACVNENCALVLHRDAVGGVNIHTLAVNDGTFVPVAPGAMIRVKYLRAAPRWSPDQRERHGRHQKARKRAGRDDRREARSSARNRATRDGLSADQGVAVVPLRRDTKSREQGVATPPGADRAYARTD</sequence>
<dbReference type="EMBL" id="CP163431">
    <property type="protein sequence ID" value="XDQ03157.1"/>
    <property type="molecule type" value="Genomic_DNA"/>
</dbReference>
<gene>
    <name evidence="4" type="ORF">AB5J58_24730</name>
</gene>
<feature type="compositionally biased region" description="Basic and acidic residues" evidence="2">
    <location>
        <begin position="465"/>
        <end position="474"/>
    </location>
</feature>
<dbReference type="GO" id="GO:0003677">
    <property type="term" value="F:DNA binding"/>
    <property type="evidence" value="ECO:0007669"/>
    <property type="project" value="UniProtKB-KW"/>
</dbReference>